<evidence type="ECO:0000256" key="1">
    <source>
        <dbReference type="ARBA" id="ARBA00006486"/>
    </source>
</evidence>
<comment type="similarity">
    <text evidence="1">Belongs to the IlvD/Edd family.</text>
</comment>
<reference evidence="8 9" key="1">
    <citation type="submission" date="2019-07" db="EMBL/GenBank/DDBJ databases">
        <title>Draft genome for Aliikangiella sp. M105.</title>
        <authorList>
            <person name="Wang G."/>
        </authorList>
    </citation>
    <scope>NUCLEOTIDE SEQUENCE [LARGE SCALE GENOMIC DNA]</scope>
    <source>
        <strain evidence="8 9">M105</strain>
    </source>
</reference>
<dbReference type="OrthoDB" id="9807077at2"/>
<dbReference type="GO" id="GO:0016836">
    <property type="term" value="F:hydro-lyase activity"/>
    <property type="evidence" value="ECO:0007669"/>
    <property type="project" value="UniProtKB-ARBA"/>
</dbReference>
<dbReference type="NCBIfam" id="NF009560">
    <property type="entry name" value="PRK13017.1"/>
    <property type="match status" value="1"/>
</dbReference>
<evidence type="ECO:0000256" key="5">
    <source>
        <dbReference type="ARBA" id="ARBA00023239"/>
    </source>
</evidence>
<comment type="caution">
    <text evidence="8">The sequence shown here is derived from an EMBL/GenBank/DDBJ whole genome shotgun (WGS) entry which is preliminary data.</text>
</comment>
<dbReference type="InterPro" id="IPR042096">
    <property type="entry name" value="Dihydro-acid_dehy_C"/>
</dbReference>
<dbReference type="Gene3D" id="3.50.30.80">
    <property type="entry name" value="IlvD/EDD C-terminal domain-like"/>
    <property type="match status" value="1"/>
</dbReference>
<evidence type="ECO:0000256" key="2">
    <source>
        <dbReference type="ARBA" id="ARBA00022723"/>
    </source>
</evidence>
<dbReference type="InterPro" id="IPR020558">
    <property type="entry name" value="DiOHA_6PGluconate_deHydtase_CS"/>
</dbReference>
<evidence type="ECO:0000256" key="4">
    <source>
        <dbReference type="ARBA" id="ARBA00023014"/>
    </source>
</evidence>
<keyword evidence="5" id="KW-0456">Lyase</keyword>
<evidence type="ECO:0000259" key="6">
    <source>
        <dbReference type="Pfam" id="PF00920"/>
    </source>
</evidence>
<dbReference type="Pfam" id="PF00920">
    <property type="entry name" value="ILVD_EDD_N"/>
    <property type="match status" value="1"/>
</dbReference>
<keyword evidence="9" id="KW-1185">Reference proteome</keyword>
<dbReference type="InterPro" id="IPR000581">
    <property type="entry name" value="ILV_EDD_N"/>
</dbReference>
<feature type="domain" description="Dihydroxy-acid/6-phosphogluconate dehydratase N-terminal" evidence="6">
    <location>
        <begin position="48"/>
        <end position="361"/>
    </location>
</feature>
<dbReference type="InterPro" id="IPR056740">
    <property type="entry name" value="ILV_EDD_C"/>
</dbReference>
<dbReference type="InterPro" id="IPR037237">
    <property type="entry name" value="IlvD/EDD_N"/>
</dbReference>
<dbReference type="GO" id="GO:0046872">
    <property type="term" value="F:metal ion binding"/>
    <property type="evidence" value="ECO:0007669"/>
    <property type="project" value="UniProtKB-KW"/>
</dbReference>
<evidence type="ECO:0000259" key="7">
    <source>
        <dbReference type="Pfam" id="PF24877"/>
    </source>
</evidence>
<dbReference type="NCBIfam" id="NF004784">
    <property type="entry name" value="PRK06131.1"/>
    <property type="match status" value="1"/>
</dbReference>
<dbReference type="EMBL" id="VIKS01000002">
    <property type="protein sequence ID" value="TQV89225.1"/>
    <property type="molecule type" value="Genomic_DNA"/>
</dbReference>
<keyword evidence="2" id="KW-0479">Metal-binding</keyword>
<gene>
    <name evidence="8" type="ORF">FLL46_03600</name>
</gene>
<dbReference type="AlphaFoldDB" id="A0A545UIE1"/>
<keyword evidence="4" id="KW-0411">Iron-sulfur</keyword>
<dbReference type="SUPFAM" id="SSF143975">
    <property type="entry name" value="IlvD/EDD N-terminal domain-like"/>
    <property type="match status" value="1"/>
</dbReference>
<evidence type="ECO:0000256" key="3">
    <source>
        <dbReference type="ARBA" id="ARBA00023004"/>
    </source>
</evidence>
<dbReference type="SUPFAM" id="SSF52016">
    <property type="entry name" value="LeuD/IlvD-like"/>
    <property type="match status" value="1"/>
</dbReference>
<dbReference type="InterPro" id="IPR052352">
    <property type="entry name" value="Sugar_Degrad_Dehydratases"/>
</dbReference>
<dbReference type="GO" id="GO:0051536">
    <property type="term" value="F:iron-sulfur cluster binding"/>
    <property type="evidence" value="ECO:0007669"/>
    <property type="project" value="UniProtKB-KW"/>
</dbReference>
<accession>A0A545UIE1</accession>
<dbReference type="PROSITE" id="PS00886">
    <property type="entry name" value="ILVD_EDD_1"/>
    <property type="match status" value="1"/>
</dbReference>
<dbReference type="Proteomes" id="UP000315439">
    <property type="component" value="Unassembled WGS sequence"/>
</dbReference>
<feature type="domain" description="Dihydroxy-acid/6-phosphogluconate dehydratase C-terminal" evidence="7">
    <location>
        <begin position="371"/>
        <end position="577"/>
    </location>
</feature>
<evidence type="ECO:0000313" key="9">
    <source>
        <dbReference type="Proteomes" id="UP000315439"/>
    </source>
</evidence>
<name>A0A545UIE1_9GAMM</name>
<evidence type="ECO:0000313" key="8">
    <source>
        <dbReference type="EMBL" id="TQV89225.1"/>
    </source>
</evidence>
<keyword evidence="3" id="KW-0408">Iron</keyword>
<protein>
    <submittedName>
        <fullName evidence="8">Dihydroxy-acid dehydratase family protein</fullName>
    </submittedName>
</protein>
<dbReference type="Pfam" id="PF24877">
    <property type="entry name" value="ILV_EDD_C"/>
    <property type="match status" value="1"/>
</dbReference>
<sequence length="597" mass="65158">MKDKQMSLKKKLRSRDWFDDPLNPGMTALYLERYLNYGLTVEELQSARPIIGIAQTGSDLVPCNRSHVEMAKRIKDGVRDAGGIAIEFPVHPIQETGRRPTAALDRNLQCISLIEILHGYPLDAVVLTTGCDKTTPALLMAAASVNLPSIAFSCGPMLNGDYKGRCVGSGTVIWEARKAHSKGEIDYEEFISLVAGSAPSAGHCNTMGTALTMNCLAEALGMMLPGSASIPAPYRERAQMAYHTGKRIVEMVHEDLTPDKILTREAFENSIVTCSAIGGSTNAPVHINAIAKHAGVELDIQDWQSYGQKVPQLVNCQPVGKYLSEDFHKAGGLSAVMKTLVDNQLVNPTTVTVTGKTLAENYQHSLVINEDVIKPLEKPVNSDAGLMVLSGNLFDSAIMKTSAITQEFKARYLSNSDNPNVFTGNVIVFNGPEHYHRDIENPELKIDENSILVMRYAGPIGYPGSAEVVNMQPPGYLLKKGISALPTIGDGRQSGTSGSPSILNCSPEAARGGGLALLKNGDKVKIDLNNHRVDALLSEDELRSRYDALKEKQLYPESQTWWQEIYKENVSDLADGAVFERMVKYRNISKGLPRHSH</sequence>
<dbReference type="PANTHER" id="PTHR43183:SF1">
    <property type="entry name" value="HYPOTHETICAL DIHYDROXY-ACID DEHYDRATASE (EUROFUNG)-RELATED"/>
    <property type="match status" value="1"/>
</dbReference>
<proteinExistence type="inferred from homology"/>
<organism evidence="8 9">
    <name type="scientific">Aliikangiella coralliicola</name>
    <dbReference type="NCBI Taxonomy" id="2592383"/>
    <lineage>
        <taxon>Bacteria</taxon>
        <taxon>Pseudomonadati</taxon>
        <taxon>Pseudomonadota</taxon>
        <taxon>Gammaproteobacteria</taxon>
        <taxon>Oceanospirillales</taxon>
        <taxon>Pleioneaceae</taxon>
        <taxon>Aliikangiella</taxon>
    </lineage>
</organism>
<dbReference type="PANTHER" id="PTHR43183">
    <property type="entry name" value="HYPOTHETICAL DIHYDROXYACID DEHYDRATASE (EUROFUNG)-RELATED"/>
    <property type="match status" value="1"/>
</dbReference>